<dbReference type="RefSeq" id="XP_045144839.1">
    <property type="nucleotide sequence ID" value="XM_045288904.1"/>
</dbReference>
<sequence>MGSRVSHQLQGVVAASRRAGSPEQGVAHLDQPAPGWSGPADASPARHACGPNLEGRGTLRTPACPGPPAPPAPSLGCAWAGQAPKRLKARVGEAVAAPCGPPSDPALHHPVPCGLGRGPCHLANLLSTLASGSPGSSQKQGPPEGPCQPRKKSRTLYRSDQLEELEKAFQEDHYPDSDRRREISQTVGVAPQRIMVWFQNRRAKWRRVEKVTQKGGSRSPVALAPAGGQASSGPAEPRPVAFRSPGPGTTHEETPLSAPPESPVQLVPDRPPGPGGLSEGTHRVAVTPPLFSPPPVRRPGLPFPLGPMPTPQLMPLLLEEPRSDGASRDSPCVSWGSSTSLYPRNTPHPSTIPHPSPLEKLCLYIAAPRGLPAGA</sequence>
<protein>
    <submittedName>
        <fullName evidence="2">Homeobox protein NOBOX</fullName>
    </submittedName>
</protein>
<organism evidence="1 2">
    <name type="scientific">Echinops telfairi</name>
    <name type="common">Lesser hedgehog tenrec</name>
    <dbReference type="NCBI Taxonomy" id="9371"/>
    <lineage>
        <taxon>Eukaryota</taxon>
        <taxon>Metazoa</taxon>
        <taxon>Chordata</taxon>
        <taxon>Craniata</taxon>
        <taxon>Vertebrata</taxon>
        <taxon>Euteleostomi</taxon>
        <taxon>Mammalia</taxon>
        <taxon>Eutheria</taxon>
        <taxon>Afrotheria</taxon>
        <taxon>Tenrecidae</taxon>
        <taxon>Tenrecinae</taxon>
        <taxon>Echinops</taxon>
    </lineage>
</organism>
<accession>A0AC55CZB7</accession>
<gene>
    <name evidence="2" type="primary">NOBOX</name>
</gene>
<proteinExistence type="predicted"/>
<keyword evidence="2" id="KW-0238">DNA-binding</keyword>
<evidence type="ECO:0000313" key="2">
    <source>
        <dbReference type="RefSeq" id="XP_045144839.1"/>
    </source>
</evidence>
<keyword evidence="2" id="KW-0371">Homeobox</keyword>
<evidence type="ECO:0000313" key="1">
    <source>
        <dbReference type="Proteomes" id="UP000694863"/>
    </source>
</evidence>
<keyword evidence="1" id="KW-1185">Reference proteome</keyword>
<name>A0AC55CZB7_ECHTE</name>
<dbReference type="Proteomes" id="UP000694863">
    <property type="component" value="Unplaced"/>
</dbReference>
<reference evidence="2" key="1">
    <citation type="submission" date="2025-08" db="UniProtKB">
        <authorList>
            <consortium name="RefSeq"/>
        </authorList>
    </citation>
    <scope>IDENTIFICATION</scope>
</reference>